<dbReference type="InterPro" id="IPR036156">
    <property type="entry name" value="Beta-gal/glucu_dom_sf"/>
</dbReference>
<dbReference type="InterPro" id="IPR013783">
    <property type="entry name" value="Ig-like_fold"/>
</dbReference>
<sequence>MKDNIIYTIRLNNSGKHVAFFANLKLKNENKEIISPAFWSDNYVSLTPGEEKVLTCRIAPKDVDAQPCRIEISGWNIPLRSVTINKYMMLRIKMYMLSLFAVVFLSGCGDTVNRADYNVVPLPQ</sequence>
<dbReference type="PANTHER" id="PTHR43536:SF1">
    <property type="entry name" value="MANNOSYLGLYCOPROTEIN ENDO-BETA-MANNOSIDASE"/>
    <property type="match status" value="1"/>
</dbReference>
<name>A0A060BXW2_9BACT</name>
<evidence type="ECO:0000259" key="2">
    <source>
        <dbReference type="Pfam" id="PF18368"/>
    </source>
</evidence>
<dbReference type="PANTHER" id="PTHR43536">
    <property type="entry name" value="MANNOSYLGLYCOPROTEIN ENDO-BETA-MANNOSIDASE"/>
    <property type="match status" value="1"/>
</dbReference>
<dbReference type="GO" id="GO:0004553">
    <property type="term" value="F:hydrolase activity, hydrolyzing O-glycosyl compounds"/>
    <property type="evidence" value="ECO:0007669"/>
    <property type="project" value="InterPro"/>
</dbReference>
<dbReference type="Pfam" id="PF18368">
    <property type="entry name" value="Ig_GlcNase"/>
    <property type="match status" value="1"/>
</dbReference>
<keyword evidence="1" id="KW-0472">Membrane</keyword>
<dbReference type="EMBL" id="KF120240">
    <property type="protein sequence ID" value="AIA87512.1"/>
    <property type="molecule type" value="Genomic_DNA"/>
</dbReference>
<feature type="non-terminal residue" evidence="3">
    <location>
        <position position="124"/>
    </location>
</feature>
<evidence type="ECO:0000256" key="1">
    <source>
        <dbReference type="SAM" id="Phobius"/>
    </source>
</evidence>
<accession>A0A060BXW2</accession>
<protein>
    <submittedName>
        <fullName evidence="3">CAZy families GH2 protein</fullName>
    </submittedName>
</protein>
<dbReference type="InterPro" id="IPR041351">
    <property type="entry name" value="Ig_GlcNase"/>
</dbReference>
<organism evidence="3">
    <name type="scientific">uncultured Acidobacteriota bacterium</name>
    <dbReference type="NCBI Taxonomy" id="171953"/>
    <lineage>
        <taxon>Bacteria</taxon>
        <taxon>Pseudomonadati</taxon>
        <taxon>Acidobacteriota</taxon>
        <taxon>environmental samples</taxon>
    </lineage>
</organism>
<reference evidence="3" key="1">
    <citation type="journal article" date="2013" name="Environ. Microbiol.">
        <title>Seasonally variable intestinal metagenomes of the red palm weevil (Rhynchophorus ferrugineus).</title>
        <authorList>
            <person name="Jia S."/>
            <person name="Zhang X."/>
            <person name="Zhang G."/>
            <person name="Yin A."/>
            <person name="Zhang S."/>
            <person name="Li F."/>
            <person name="Wang L."/>
            <person name="Zhao D."/>
            <person name="Yun Q."/>
            <person name="Tala"/>
            <person name="Wang J."/>
            <person name="Sun G."/>
            <person name="Baabdullah M."/>
            <person name="Yu X."/>
            <person name="Hu S."/>
            <person name="Al-Mssallem I.S."/>
            <person name="Yu J."/>
        </authorList>
    </citation>
    <scope>NUCLEOTIDE SEQUENCE</scope>
</reference>
<feature type="domain" description="Exo-beta-D-glucosaminidase Ig-fold" evidence="2">
    <location>
        <begin position="6"/>
        <end position="77"/>
    </location>
</feature>
<dbReference type="SUPFAM" id="SSF49303">
    <property type="entry name" value="beta-Galactosidase/glucuronidase domain"/>
    <property type="match status" value="1"/>
</dbReference>
<keyword evidence="1" id="KW-0812">Transmembrane</keyword>
<dbReference type="AlphaFoldDB" id="A0A060BXW2"/>
<proteinExistence type="predicted"/>
<dbReference type="InterPro" id="IPR043534">
    <property type="entry name" value="EBDG/EBM"/>
</dbReference>
<keyword evidence="1" id="KW-1133">Transmembrane helix</keyword>
<evidence type="ECO:0000313" key="3">
    <source>
        <dbReference type="EMBL" id="AIA87512.1"/>
    </source>
</evidence>
<feature type="transmembrane region" description="Helical" evidence="1">
    <location>
        <begin position="94"/>
        <end position="112"/>
    </location>
</feature>
<dbReference type="Gene3D" id="2.60.40.10">
    <property type="entry name" value="Immunoglobulins"/>
    <property type="match status" value="1"/>
</dbReference>